<dbReference type="EMBL" id="FXAY01000005">
    <property type="protein sequence ID" value="SMG43308.1"/>
    <property type="molecule type" value="Genomic_DNA"/>
</dbReference>
<evidence type="ECO:0000313" key="2">
    <source>
        <dbReference type="Proteomes" id="UP000193244"/>
    </source>
</evidence>
<name>A0A1X7KP23_9MICO</name>
<keyword evidence="2" id="KW-1185">Reference proteome</keyword>
<dbReference type="OrthoDB" id="5108480at2"/>
<gene>
    <name evidence="1" type="ORF">SAMN06296010_2761</name>
</gene>
<sequence>MQLPQIYLSIEPTGPAQWNAITFGPIFHQNLSASNTGQGGSVVRVTQHGSRAVLNDDVDISVEFGMEADDIQIDALLDWVKPANFQYDNARPFFVDLFYGGNLVDRVIAVWIDQYRAALPLPYSVTADGGVPGAVPTWHVSRRSFLLVRLVDQLRGGLEFDRYFALSGLSLDRA</sequence>
<dbReference type="Proteomes" id="UP000193244">
    <property type="component" value="Unassembled WGS sequence"/>
</dbReference>
<organism evidence="1 2">
    <name type="scientific">Agreia pratensis</name>
    <dbReference type="NCBI Taxonomy" id="150121"/>
    <lineage>
        <taxon>Bacteria</taxon>
        <taxon>Bacillati</taxon>
        <taxon>Actinomycetota</taxon>
        <taxon>Actinomycetes</taxon>
        <taxon>Micrococcales</taxon>
        <taxon>Microbacteriaceae</taxon>
        <taxon>Agreia</taxon>
    </lineage>
</organism>
<evidence type="ECO:0000313" key="1">
    <source>
        <dbReference type="EMBL" id="SMG43308.1"/>
    </source>
</evidence>
<dbReference type="RefSeq" id="WP_085486996.1">
    <property type="nucleotide sequence ID" value="NZ_FXAY01000005.1"/>
</dbReference>
<protein>
    <submittedName>
        <fullName evidence="1">Uncharacterized protein</fullName>
    </submittedName>
</protein>
<dbReference type="AlphaFoldDB" id="A0A1X7KP23"/>
<dbReference type="STRING" id="150121.SAMN06296010_2761"/>
<proteinExistence type="predicted"/>
<accession>A0A1X7KP23</accession>
<reference evidence="2" key="1">
    <citation type="submission" date="2017-04" db="EMBL/GenBank/DDBJ databases">
        <authorList>
            <person name="Varghese N."/>
            <person name="Submissions S."/>
        </authorList>
    </citation>
    <scope>NUCLEOTIDE SEQUENCE [LARGE SCALE GENOMIC DNA]</scope>
    <source>
        <strain evidence="2">VKM Ac-2510</strain>
    </source>
</reference>